<evidence type="ECO:0000259" key="11">
    <source>
        <dbReference type="PROSITE" id="PS50893"/>
    </source>
</evidence>
<feature type="transmembrane region" description="Helical" evidence="10">
    <location>
        <begin position="233"/>
        <end position="250"/>
    </location>
</feature>
<feature type="transmembrane region" description="Helical" evidence="10">
    <location>
        <begin position="379"/>
        <end position="398"/>
    </location>
</feature>
<dbReference type="SMART" id="SM00382">
    <property type="entry name" value="AAA"/>
    <property type="match status" value="1"/>
</dbReference>
<name>A0A9P6VKA9_9HELO</name>
<dbReference type="PROSITE" id="PS50893">
    <property type="entry name" value="ABC_TRANSPORTER_2"/>
    <property type="match status" value="1"/>
</dbReference>
<feature type="transmembrane region" description="Helical" evidence="10">
    <location>
        <begin position="300"/>
        <end position="322"/>
    </location>
</feature>
<feature type="region of interest" description="Disordered" evidence="9">
    <location>
        <begin position="934"/>
        <end position="1157"/>
    </location>
</feature>
<protein>
    <submittedName>
        <fullName evidence="13">Adenosinetriphosphatase</fullName>
    </submittedName>
</protein>
<feature type="transmembrane region" description="Helical" evidence="10">
    <location>
        <begin position="489"/>
        <end position="510"/>
    </location>
</feature>
<feature type="transmembrane region" description="Helical" evidence="10">
    <location>
        <begin position="62"/>
        <end position="89"/>
    </location>
</feature>
<dbReference type="Pfam" id="PF00005">
    <property type="entry name" value="ABC_tran"/>
    <property type="match status" value="1"/>
</dbReference>
<dbReference type="Gene3D" id="1.20.1560.10">
    <property type="entry name" value="ABC transporter type 1, transmembrane domain"/>
    <property type="match status" value="1"/>
</dbReference>
<evidence type="ECO:0000256" key="2">
    <source>
        <dbReference type="ARBA" id="ARBA00022448"/>
    </source>
</evidence>
<feature type="domain" description="ABC transmembrane type-1" evidence="12">
    <location>
        <begin position="260"/>
        <end position="546"/>
    </location>
</feature>
<feature type="compositionally biased region" description="Polar residues" evidence="9">
    <location>
        <begin position="865"/>
        <end position="889"/>
    </location>
</feature>
<keyword evidence="3 10" id="KW-0812">Transmembrane</keyword>
<evidence type="ECO:0000256" key="8">
    <source>
        <dbReference type="ARBA" id="ARBA00024363"/>
    </source>
</evidence>
<dbReference type="GO" id="GO:0005774">
    <property type="term" value="C:vacuolar membrane"/>
    <property type="evidence" value="ECO:0007669"/>
    <property type="project" value="TreeGrafter"/>
</dbReference>
<keyword evidence="2" id="KW-0813">Transport</keyword>
<feature type="transmembrane region" description="Helical" evidence="10">
    <location>
        <begin position="20"/>
        <end position="41"/>
    </location>
</feature>
<feature type="compositionally biased region" description="Polar residues" evidence="9">
    <location>
        <begin position="1137"/>
        <end position="1151"/>
    </location>
</feature>
<keyword evidence="5" id="KW-0067">ATP-binding</keyword>
<dbReference type="InterPro" id="IPR027417">
    <property type="entry name" value="P-loop_NTPase"/>
</dbReference>
<comment type="caution">
    <text evidence="13">The sequence shown here is derived from an EMBL/GenBank/DDBJ whole genome shotgun (WGS) entry which is preliminary data.</text>
</comment>
<dbReference type="InterPro" id="IPR017871">
    <property type="entry name" value="ABC_transporter-like_CS"/>
</dbReference>
<dbReference type="PANTHER" id="PTHR24221">
    <property type="entry name" value="ATP-BINDING CASSETTE SUB-FAMILY B"/>
    <property type="match status" value="1"/>
</dbReference>
<evidence type="ECO:0000259" key="12">
    <source>
        <dbReference type="PROSITE" id="PS50929"/>
    </source>
</evidence>
<feature type="compositionally biased region" description="Polar residues" evidence="9">
    <location>
        <begin position="1107"/>
        <end position="1122"/>
    </location>
</feature>
<accession>A0A9P6VKA9</accession>
<feature type="compositionally biased region" description="Basic and acidic residues" evidence="9">
    <location>
        <begin position="978"/>
        <end position="992"/>
    </location>
</feature>
<dbReference type="InterPro" id="IPR011527">
    <property type="entry name" value="ABC1_TM_dom"/>
</dbReference>
<keyword evidence="7 10" id="KW-0472">Membrane</keyword>
<feature type="region of interest" description="Disordered" evidence="9">
    <location>
        <begin position="860"/>
        <end position="902"/>
    </location>
</feature>
<feature type="compositionally biased region" description="Basic residues" evidence="9">
    <location>
        <begin position="1017"/>
        <end position="1029"/>
    </location>
</feature>
<reference evidence="13" key="1">
    <citation type="submission" date="2019-07" db="EMBL/GenBank/DDBJ databases">
        <title>Hyphodiscus hymeniophilus genome sequencing and assembly.</title>
        <authorList>
            <person name="Kramer G."/>
            <person name="Nodwell J."/>
        </authorList>
    </citation>
    <scope>NUCLEOTIDE SEQUENCE</scope>
    <source>
        <strain evidence="13">ATCC 34498</strain>
    </source>
</reference>
<feature type="transmembrane region" description="Helical" evidence="10">
    <location>
        <begin position="257"/>
        <end position="280"/>
    </location>
</feature>
<dbReference type="InterPro" id="IPR003439">
    <property type="entry name" value="ABC_transporter-like_ATP-bd"/>
</dbReference>
<feature type="compositionally biased region" description="Polar residues" evidence="9">
    <location>
        <begin position="999"/>
        <end position="1008"/>
    </location>
</feature>
<comment type="similarity">
    <text evidence="8">Belongs to the ABC transporter superfamily. ABCB family. Heavy Metal importer (TC 3.A.1.210) subfamily.</text>
</comment>
<dbReference type="CDD" id="cd03253">
    <property type="entry name" value="ABCC_ATM1_transporter"/>
    <property type="match status" value="1"/>
</dbReference>
<dbReference type="SUPFAM" id="SSF52540">
    <property type="entry name" value="P-loop containing nucleoside triphosphate hydrolases"/>
    <property type="match status" value="1"/>
</dbReference>
<dbReference type="InterPro" id="IPR036640">
    <property type="entry name" value="ABC1_TM_sf"/>
</dbReference>
<evidence type="ECO:0000256" key="1">
    <source>
        <dbReference type="ARBA" id="ARBA00004141"/>
    </source>
</evidence>
<comment type="subcellular location">
    <subcellularLocation>
        <location evidence="1">Membrane</location>
        <topology evidence="1">Multi-pass membrane protein</topology>
    </subcellularLocation>
</comment>
<evidence type="ECO:0000256" key="9">
    <source>
        <dbReference type="SAM" id="MobiDB-lite"/>
    </source>
</evidence>
<evidence type="ECO:0000256" key="7">
    <source>
        <dbReference type="ARBA" id="ARBA00023136"/>
    </source>
</evidence>
<organism evidence="13 14">
    <name type="scientific">Hyphodiscus hymeniophilus</name>
    <dbReference type="NCBI Taxonomy" id="353542"/>
    <lineage>
        <taxon>Eukaryota</taxon>
        <taxon>Fungi</taxon>
        <taxon>Dikarya</taxon>
        <taxon>Ascomycota</taxon>
        <taxon>Pezizomycotina</taxon>
        <taxon>Leotiomycetes</taxon>
        <taxon>Helotiales</taxon>
        <taxon>Hyphodiscaceae</taxon>
        <taxon>Hyphodiscus</taxon>
    </lineage>
</organism>
<dbReference type="EMBL" id="VNKQ01000007">
    <property type="protein sequence ID" value="KAG0649532.1"/>
    <property type="molecule type" value="Genomic_DNA"/>
</dbReference>
<evidence type="ECO:0000256" key="3">
    <source>
        <dbReference type="ARBA" id="ARBA00022692"/>
    </source>
</evidence>
<evidence type="ECO:0000313" key="14">
    <source>
        <dbReference type="Proteomes" id="UP000785200"/>
    </source>
</evidence>
<feature type="compositionally biased region" description="Basic and acidic residues" evidence="9">
    <location>
        <begin position="934"/>
        <end position="960"/>
    </location>
</feature>
<dbReference type="PANTHER" id="PTHR24221:SF651">
    <property type="entry name" value="HEAVY METAL TOLERANCE PROTEIN"/>
    <property type="match status" value="1"/>
</dbReference>
<feature type="transmembrane region" description="Helical" evidence="10">
    <location>
        <begin position="404"/>
        <end position="425"/>
    </location>
</feature>
<feature type="transmembrane region" description="Helical" evidence="10">
    <location>
        <begin position="101"/>
        <end position="122"/>
    </location>
</feature>
<feature type="compositionally biased region" description="Acidic residues" evidence="9">
    <location>
        <begin position="199"/>
        <end position="208"/>
    </location>
</feature>
<dbReference type="AlphaFoldDB" id="A0A9P6VKA9"/>
<dbReference type="GO" id="GO:0016887">
    <property type="term" value="F:ATP hydrolysis activity"/>
    <property type="evidence" value="ECO:0007669"/>
    <property type="project" value="InterPro"/>
</dbReference>
<dbReference type="PROSITE" id="PS00211">
    <property type="entry name" value="ABC_TRANSPORTER_1"/>
    <property type="match status" value="1"/>
</dbReference>
<dbReference type="InterPro" id="IPR003593">
    <property type="entry name" value="AAA+_ATPase"/>
</dbReference>
<feature type="transmembrane region" description="Helical" evidence="10">
    <location>
        <begin position="129"/>
        <end position="154"/>
    </location>
</feature>
<dbReference type="Gene3D" id="3.40.50.300">
    <property type="entry name" value="P-loop containing nucleotide triphosphate hydrolases"/>
    <property type="match status" value="1"/>
</dbReference>
<keyword evidence="4" id="KW-0547">Nucleotide-binding</keyword>
<evidence type="ECO:0000256" key="6">
    <source>
        <dbReference type="ARBA" id="ARBA00022989"/>
    </source>
</evidence>
<feature type="compositionally biased region" description="Basic residues" evidence="9">
    <location>
        <begin position="1078"/>
        <end position="1094"/>
    </location>
</feature>
<dbReference type="Pfam" id="PF00664">
    <property type="entry name" value="ABC_membrane"/>
    <property type="match status" value="1"/>
</dbReference>
<dbReference type="Proteomes" id="UP000785200">
    <property type="component" value="Unassembled WGS sequence"/>
</dbReference>
<dbReference type="SUPFAM" id="SSF90123">
    <property type="entry name" value="ABC transporter transmembrane region"/>
    <property type="match status" value="1"/>
</dbReference>
<evidence type="ECO:0000256" key="4">
    <source>
        <dbReference type="ARBA" id="ARBA00022741"/>
    </source>
</evidence>
<feature type="region of interest" description="Disordered" evidence="9">
    <location>
        <begin position="179"/>
        <end position="211"/>
    </location>
</feature>
<proteinExistence type="inferred from homology"/>
<evidence type="ECO:0000313" key="13">
    <source>
        <dbReference type="EMBL" id="KAG0649532.1"/>
    </source>
</evidence>
<dbReference type="PROSITE" id="PS50929">
    <property type="entry name" value="ABC_TM1F"/>
    <property type="match status" value="1"/>
</dbReference>
<sequence length="1157" mass="129025">MTLVTLDTPEAIQVQTAIKIIHYTFPALCFFYFVLALTITVCTLQNTQSLRIRDQNVRRDVVIALLLVVTSTYVYVLASTLVFGIQSLALIDTKFPVWYPYYVPWFVAIIAETTLLVVPNIFDRPSLAFEFVVIAIQALRIATFIIVTALYFGLRNSEKQYENLDAERQSLLRKKLAPKQGLGDSTKTGNGYGATITDTTDDASEPASEDSWVADRRKAQEKIATRLKQDGNWFTYAKGFAIFFPFIWPVNSKGLQLRAILVGMCLLASNALNVLVPNQMGIMIDSLMKRVDGTDPARNIWLPVICYAVLLFASSGACIGWLRKWLWMPLEQYSYDALSTASHAHILSLSSDFHDSKTSSDLTQAVSGGRSVADLLETVCFQVIPMFIDLAVAFTYLWSFFGPYMGFIMAVTAISYLYITTKLVAVRAEKRREYVTVYRREWTVGQQSLDGWGTASLFNMIPYERHRYACAVKEHMQVKRAYELSSQSIGAAQGLVMTFGLLGALFLGVYQVSNGQSIGKFTTLLVYWAQLQSPLVFFSSMYRTIAYSLMDAERLLELFQTKPTIVDLPHAKTLKFNKGEIKFDSVSFAYDERKPTLKDVTFTVPAGKTVAIVGETGGGKSTILKLIHRFYDIKSGRIMIDGQDLRDITLNSLRDKIGVVPQDPMLFNDSIMNNVRYARPSATDLEVYEACKAAAVHDKIMSFPDGYNSKVGDRGVKLSGGEKQRIAIARAILKRPEIMLLDEATSAVDTDTEHLIQKGLRVLCQDRTTIIVAHRLSTIMRADQIIVVMNGEILEEGTHDELIHAKGKYLDLWSKQVYVKPAGESTSSQIPKMHDTTIINDLAPSRQKAELAKITKTVHTELATHQDSNSESVINTEPSTNNSKQSHINRTGEKSRMSPKTKAANMDLFQREGSRLKPEAPEFVPLTPKAVERKTSKIEAKNAAKEQKKLEKQEKEEQKQQRKLNSSLGKRSFRHLGRHDGADGAGDDRDSTAEELPSIDSTEQVTEGDSTRDINKRSRRSRNPTRRQTSKSEPGHLDDSVDGTHELDMAGTGSGEGQLLLPGQRRVSAPGDVPSAQHKSRNRSNRSRHWRLKSRIGDRPELVDGSGTATTDEGSSSTQSHPVPTRAHPLPIYPPRVSTSSEDTQASNTTIRFAPGF</sequence>
<gene>
    <name evidence="13" type="ORF">D0Z07_3838</name>
</gene>
<feature type="domain" description="ABC transporter" evidence="11">
    <location>
        <begin position="581"/>
        <end position="815"/>
    </location>
</feature>
<dbReference type="OrthoDB" id="6500128at2759"/>
<dbReference type="FunFam" id="3.40.50.300:FF:000186">
    <property type="entry name" value="ATP-binding cassette sub-family B member 7, mitochondrial"/>
    <property type="match status" value="1"/>
</dbReference>
<evidence type="ECO:0000256" key="5">
    <source>
        <dbReference type="ARBA" id="ARBA00022840"/>
    </source>
</evidence>
<dbReference type="CDD" id="cd18583">
    <property type="entry name" value="ABC_6TM_HMT1"/>
    <property type="match status" value="1"/>
</dbReference>
<dbReference type="GO" id="GO:0005524">
    <property type="term" value="F:ATP binding"/>
    <property type="evidence" value="ECO:0007669"/>
    <property type="project" value="UniProtKB-KW"/>
</dbReference>
<dbReference type="GO" id="GO:0000041">
    <property type="term" value="P:transition metal ion transport"/>
    <property type="evidence" value="ECO:0007669"/>
    <property type="project" value="UniProtKB-ARBA"/>
</dbReference>
<feature type="compositionally biased region" description="Basic and acidic residues" evidence="9">
    <location>
        <begin position="1033"/>
        <end position="1048"/>
    </location>
</feature>
<evidence type="ECO:0000256" key="10">
    <source>
        <dbReference type="SAM" id="Phobius"/>
    </source>
</evidence>
<dbReference type="GO" id="GO:0140359">
    <property type="term" value="F:ABC-type transporter activity"/>
    <property type="evidence" value="ECO:0007669"/>
    <property type="project" value="InterPro"/>
</dbReference>
<keyword evidence="14" id="KW-1185">Reference proteome</keyword>
<keyword evidence="6 10" id="KW-1133">Transmembrane helix</keyword>
<dbReference type="InterPro" id="IPR039421">
    <property type="entry name" value="Type_1_exporter"/>
</dbReference>